<feature type="region of interest" description="Disordered" evidence="1">
    <location>
        <begin position="155"/>
        <end position="177"/>
    </location>
</feature>
<accession>A0A146K7Q5</accession>
<organism evidence="2">
    <name type="scientific">Trepomonas sp. PC1</name>
    <dbReference type="NCBI Taxonomy" id="1076344"/>
    <lineage>
        <taxon>Eukaryota</taxon>
        <taxon>Metamonada</taxon>
        <taxon>Diplomonadida</taxon>
        <taxon>Hexamitidae</taxon>
        <taxon>Hexamitinae</taxon>
        <taxon>Trepomonas</taxon>
    </lineage>
</organism>
<name>A0A146K7Q5_9EUKA</name>
<gene>
    <name evidence="2" type="ORF">TPC1_15333</name>
</gene>
<dbReference type="AlphaFoldDB" id="A0A146K7Q5"/>
<dbReference type="EMBL" id="GDID01003949">
    <property type="protein sequence ID" value="JAP92657.1"/>
    <property type="molecule type" value="Transcribed_RNA"/>
</dbReference>
<evidence type="ECO:0000313" key="2">
    <source>
        <dbReference type="EMBL" id="JAP92657.1"/>
    </source>
</evidence>
<sequence>MERNKTDTDTSNKFAKAFAVQVVKCARAYNQDPELLTEKEICELYESCSPGSKRGMWQEVGSLIGKEPVWCAKFYTNTFKKYMFPEILTAQDKQMMESKIEQMLNAGADKGEIVQACKELMRYKKVFPNRVESFAHQKIEKYLIKSNVQFQSIKREKAEHPQPPKQHSLKTVLPRNQKKQQRENFYNELECVTSYNSFIQLYDVTEIRNAVNSQNDNQKIVRPLKKIDCEELLKEIQLILE</sequence>
<evidence type="ECO:0000256" key="1">
    <source>
        <dbReference type="SAM" id="MobiDB-lite"/>
    </source>
</evidence>
<reference evidence="2" key="1">
    <citation type="submission" date="2015-07" db="EMBL/GenBank/DDBJ databases">
        <title>Adaptation to a free-living lifestyle via gene acquisitions in the diplomonad Trepomonas sp. PC1.</title>
        <authorList>
            <person name="Xu F."/>
            <person name="Jerlstrom-Hultqvist J."/>
            <person name="Kolisko M."/>
            <person name="Simpson A.G.B."/>
            <person name="Roger A.J."/>
            <person name="Svard S.G."/>
            <person name="Andersson J.O."/>
        </authorList>
    </citation>
    <scope>NUCLEOTIDE SEQUENCE</scope>
    <source>
        <strain evidence="2">PC1</strain>
    </source>
</reference>
<proteinExistence type="predicted"/>
<protein>
    <submittedName>
        <fullName evidence="2">Uncharacterized protein</fullName>
    </submittedName>
</protein>